<proteinExistence type="predicted"/>
<dbReference type="Pfam" id="PF03909">
    <property type="entry name" value="BSD"/>
    <property type="match status" value="1"/>
</dbReference>
<keyword evidence="4" id="KW-1185">Reference proteome</keyword>
<dbReference type="InterPro" id="IPR005607">
    <property type="entry name" value="BSD_dom"/>
</dbReference>
<sequence>MAQGSIESVGQVVEDFSSSVWRGTADLIAQGKEAILNMEEDDASALHGSTSFPPSISNSVPAPTSGGKYSRFESQVRAMQTDSDTYCKEPSDEADFTKWKSSFNLSDKNEDIDNLLNQNAFLQELQLRFIPDVVSREEFWTRYFYRLHKLQQTEEARADLVKRASALNEEELSWDIEEDFDEGSHDVGSKASEVDASEKQSNHQEAVKELQEGEKTQELGLSTASTIPQAQLREASASKDISKALAEKDDISWDVPSDMEESCANDGKRPSNDDASWEVPDVSRKDIRKRLVLQEDDEDLGWDVDDVVDDKK</sequence>
<dbReference type="OrthoDB" id="73788at2759"/>
<gene>
    <name evidence="3" type="ORF">KP509_23G061700</name>
</gene>
<feature type="region of interest" description="Disordered" evidence="1">
    <location>
        <begin position="249"/>
        <end position="280"/>
    </location>
</feature>
<feature type="region of interest" description="Disordered" evidence="1">
    <location>
        <begin position="180"/>
        <end position="226"/>
    </location>
</feature>
<dbReference type="Gene3D" id="1.10.3970.10">
    <property type="entry name" value="BSD domain"/>
    <property type="match status" value="1"/>
</dbReference>
<feature type="domain" description="BSD" evidence="2">
    <location>
        <begin position="99"/>
        <end position="151"/>
    </location>
</feature>
<name>A0A8T2S3L8_CERRI</name>
<dbReference type="InterPro" id="IPR035925">
    <property type="entry name" value="BSD_dom_sf"/>
</dbReference>
<dbReference type="AlphaFoldDB" id="A0A8T2S3L8"/>
<comment type="caution">
    <text evidence="3">The sequence shown here is derived from an EMBL/GenBank/DDBJ whole genome shotgun (WGS) entry which is preliminary data.</text>
</comment>
<dbReference type="InterPro" id="IPR051494">
    <property type="entry name" value="BSD_domain-containing"/>
</dbReference>
<dbReference type="SMART" id="SM00751">
    <property type="entry name" value="BSD"/>
    <property type="match status" value="1"/>
</dbReference>
<reference evidence="3 4" key="1">
    <citation type="submission" date="2021-08" db="EMBL/GenBank/DDBJ databases">
        <title>WGS assembly of Ceratopteris richardii.</title>
        <authorList>
            <person name="Marchant D.B."/>
            <person name="Chen G."/>
            <person name="Jenkins J."/>
            <person name="Shu S."/>
            <person name="Leebens-Mack J."/>
            <person name="Grimwood J."/>
            <person name="Schmutz J."/>
            <person name="Soltis P."/>
            <person name="Soltis D."/>
            <person name="Chen Z.-H."/>
        </authorList>
    </citation>
    <scope>NUCLEOTIDE SEQUENCE [LARGE SCALE GENOMIC DNA]</scope>
    <source>
        <strain evidence="3">Whitten #5841</strain>
        <tissue evidence="3">Leaf</tissue>
    </source>
</reference>
<dbReference type="EMBL" id="CM035428">
    <property type="protein sequence ID" value="KAH7302223.1"/>
    <property type="molecule type" value="Genomic_DNA"/>
</dbReference>
<evidence type="ECO:0000256" key="1">
    <source>
        <dbReference type="SAM" id="MobiDB-lite"/>
    </source>
</evidence>
<dbReference type="PANTHER" id="PTHR16019:SF5">
    <property type="entry name" value="BSD DOMAIN-CONTAINING PROTEIN 1"/>
    <property type="match status" value="1"/>
</dbReference>
<protein>
    <recommendedName>
        <fullName evidence="2">BSD domain-containing protein</fullName>
    </recommendedName>
</protein>
<feature type="compositionally biased region" description="Basic and acidic residues" evidence="1">
    <location>
        <begin position="182"/>
        <end position="217"/>
    </location>
</feature>
<dbReference type="PANTHER" id="PTHR16019">
    <property type="entry name" value="SYNAPSE-ASSOCIATED PROTEIN"/>
    <property type="match status" value="1"/>
</dbReference>
<feature type="compositionally biased region" description="Polar residues" evidence="1">
    <location>
        <begin position="47"/>
        <end position="62"/>
    </location>
</feature>
<evidence type="ECO:0000259" key="2">
    <source>
        <dbReference type="PROSITE" id="PS50858"/>
    </source>
</evidence>
<accession>A0A8T2S3L8</accession>
<evidence type="ECO:0000313" key="3">
    <source>
        <dbReference type="EMBL" id="KAH7302223.1"/>
    </source>
</evidence>
<dbReference type="PROSITE" id="PS50858">
    <property type="entry name" value="BSD"/>
    <property type="match status" value="1"/>
</dbReference>
<dbReference type="Proteomes" id="UP000825935">
    <property type="component" value="Chromosome 23"/>
</dbReference>
<dbReference type="GO" id="GO:0005737">
    <property type="term" value="C:cytoplasm"/>
    <property type="evidence" value="ECO:0007669"/>
    <property type="project" value="TreeGrafter"/>
</dbReference>
<evidence type="ECO:0000313" key="4">
    <source>
        <dbReference type="Proteomes" id="UP000825935"/>
    </source>
</evidence>
<feature type="region of interest" description="Disordered" evidence="1">
    <location>
        <begin position="39"/>
        <end position="65"/>
    </location>
</feature>
<dbReference type="SUPFAM" id="SSF140383">
    <property type="entry name" value="BSD domain-like"/>
    <property type="match status" value="1"/>
</dbReference>
<organism evidence="3 4">
    <name type="scientific">Ceratopteris richardii</name>
    <name type="common">Triangle waterfern</name>
    <dbReference type="NCBI Taxonomy" id="49495"/>
    <lineage>
        <taxon>Eukaryota</taxon>
        <taxon>Viridiplantae</taxon>
        <taxon>Streptophyta</taxon>
        <taxon>Embryophyta</taxon>
        <taxon>Tracheophyta</taxon>
        <taxon>Polypodiopsida</taxon>
        <taxon>Polypodiidae</taxon>
        <taxon>Polypodiales</taxon>
        <taxon>Pteridineae</taxon>
        <taxon>Pteridaceae</taxon>
        <taxon>Parkerioideae</taxon>
        <taxon>Ceratopteris</taxon>
    </lineage>
</organism>